<keyword evidence="2" id="KW-1185">Reference proteome</keyword>
<dbReference type="EMBL" id="JACOOJ010000022">
    <property type="protein sequence ID" value="MBC5633606.1"/>
    <property type="molecule type" value="Genomic_DNA"/>
</dbReference>
<comment type="caution">
    <text evidence="1">The sequence shown here is derived from an EMBL/GenBank/DDBJ whole genome shotgun (WGS) entry which is preliminary data.</text>
</comment>
<proteinExistence type="predicted"/>
<dbReference type="RefSeq" id="WP_186930314.1">
    <property type="nucleotide sequence ID" value="NZ_JACOOJ010000022.1"/>
</dbReference>
<evidence type="ECO:0000313" key="2">
    <source>
        <dbReference type="Proteomes" id="UP000651475"/>
    </source>
</evidence>
<protein>
    <submittedName>
        <fullName evidence="1">Uncharacterized protein</fullName>
    </submittedName>
</protein>
<sequence>MTEEERQQKIDAILGEIKKQVDYPNIPIDLWITGARGKPGESDFEKWLQICTQYVDAYYKETGKRDTDSSFAEYVRKYERRAY</sequence>
<gene>
    <name evidence="1" type="ORF">H8S65_12625</name>
</gene>
<name>A0ABR7DQD6_9BACT</name>
<accession>A0ABR7DQD6</accession>
<evidence type="ECO:0000313" key="1">
    <source>
        <dbReference type="EMBL" id="MBC5633606.1"/>
    </source>
</evidence>
<reference evidence="1 2" key="1">
    <citation type="submission" date="2020-08" db="EMBL/GenBank/DDBJ databases">
        <title>Genome public.</title>
        <authorList>
            <person name="Liu C."/>
            <person name="Sun Q."/>
        </authorList>
    </citation>
    <scope>NUCLEOTIDE SEQUENCE [LARGE SCALE GENOMIC DNA]</scope>
    <source>
        <strain evidence="1 2">NSJ-79</strain>
    </source>
</reference>
<organism evidence="1 2">
    <name type="scientific">Parabacteroides hominis</name>
    <dbReference type="NCBI Taxonomy" id="2763057"/>
    <lineage>
        <taxon>Bacteria</taxon>
        <taxon>Pseudomonadati</taxon>
        <taxon>Bacteroidota</taxon>
        <taxon>Bacteroidia</taxon>
        <taxon>Bacteroidales</taxon>
        <taxon>Tannerellaceae</taxon>
        <taxon>Parabacteroides</taxon>
    </lineage>
</organism>
<dbReference type="Proteomes" id="UP000651475">
    <property type="component" value="Unassembled WGS sequence"/>
</dbReference>